<proteinExistence type="predicted"/>
<dbReference type="EMBL" id="PCVY01000015">
    <property type="protein sequence ID" value="PIQ87330.1"/>
    <property type="molecule type" value="Genomic_DNA"/>
</dbReference>
<feature type="chain" id="PRO_5013937224" description="Peptidoglycan binding-like domain-containing protein" evidence="1">
    <location>
        <begin position="25"/>
        <end position="164"/>
    </location>
</feature>
<reference evidence="3 4" key="1">
    <citation type="submission" date="2017-09" db="EMBL/GenBank/DDBJ databases">
        <title>Depth-based differentiation of microbial function through sediment-hosted aquifers and enrichment of novel symbionts in the deep terrestrial subsurface.</title>
        <authorList>
            <person name="Probst A.J."/>
            <person name="Ladd B."/>
            <person name="Jarett J.K."/>
            <person name="Geller-Mcgrath D.E."/>
            <person name="Sieber C.M."/>
            <person name="Emerson J.B."/>
            <person name="Anantharaman K."/>
            <person name="Thomas B.C."/>
            <person name="Malmstrom R."/>
            <person name="Stieglmeier M."/>
            <person name="Klingl A."/>
            <person name="Woyke T."/>
            <person name="Ryan C.M."/>
            <person name="Banfield J.F."/>
        </authorList>
    </citation>
    <scope>NUCLEOTIDE SEQUENCE [LARGE SCALE GENOMIC DNA]</scope>
    <source>
        <strain evidence="3">CG11_big_fil_rev_8_21_14_0_20_45_26</strain>
    </source>
</reference>
<evidence type="ECO:0000256" key="1">
    <source>
        <dbReference type="SAM" id="SignalP"/>
    </source>
</evidence>
<organism evidence="3 4">
    <name type="scientific">Candidatus Abzuiibacterium crystallinum</name>
    <dbReference type="NCBI Taxonomy" id="1974748"/>
    <lineage>
        <taxon>Bacteria</taxon>
        <taxon>Pseudomonadati</taxon>
        <taxon>Candidatus Omnitrophota</taxon>
        <taxon>Candidatus Abzuiibacterium</taxon>
    </lineage>
</organism>
<accession>A0A2H0LSC1</accession>
<evidence type="ECO:0000313" key="3">
    <source>
        <dbReference type="EMBL" id="PIQ87330.1"/>
    </source>
</evidence>
<comment type="caution">
    <text evidence="3">The sequence shown here is derived from an EMBL/GenBank/DDBJ whole genome shotgun (WGS) entry which is preliminary data.</text>
</comment>
<name>A0A2H0LSC1_9BACT</name>
<sequence length="164" mass="17933">MESNMKKSMWVLLFCVLATGCASSTQYTRDIGILQSQVTALSNDMARVDGQSRYAIDLATKNQADIILLQAKKIQSTSPAEEVSYTDGAMYRTPSGFEVKSVDIQKALQGAGYYSGNIDGKIGPQTREALRAFQRDHHMTADGVCGPKTWDALSQYLTSVDHGK</sequence>
<dbReference type="Proteomes" id="UP000230859">
    <property type="component" value="Unassembled WGS sequence"/>
</dbReference>
<dbReference type="Gene3D" id="1.10.101.10">
    <property type="entry name" value="PGBD-like superfamily/PGBD"/>
    <property type="match status" value="1"/>
</dbReference>
<evidence type="ECO:0000313" key="4">
    <source>
        <dbReference type="Proteomes" id="UP000230859"/>
    </source>
</evidence>
<dbReference type="Pfam" id="PF01471">
    <property type="entry name" value="PG_binding_1"/>
    <property type="match status" value="1"/>
</dbReference>
<dbReference type="InterPro" id="IPR002477">
    <property type="entry name" value="Peptidoglycan-bd-like"/>
</dbReference>
<dbReference type="InterPro" id="IPR036366">
    <property type="entry name" value="PGBDSf"/>
</dbReference>
<feature type="domain" description="Peptidoglycan binding-like" evidence="2">
    <location>
        <begin position="103"/>
        <end position="153"/>
    </location>
</feature>
<dbReference type="SUPFAM" id="SSF47090">
    <property type="entry name" value="PGBD-like"/>
    <property type="match status" value="1"/>
</dbReference>
<dbReference type="PROSITE" id="PS51257">
    <property type="entry name" value="PROKAR_LIPOPROTEIN"/>
    <property type="match status" value="1"/>
</dbReference>
<evidence type="ECO:0000259" key="2">
    <source>
        <dbReference type="Pfam" id="PF01471"/>
    </source>
</evidence>
<protein>
    <recommendedName>
        <fullName evidence="2">Peptidoglycan binding-like domain-containing protein</fullName>
    </recommendedName>
</protein>
<gene>
    <name evidence="3" type="ORF">COV74_01175</name>
</gene>
<dbReference type="AlphaFoldDB" id="A0A2H0LSC1"/>
<feature type="signal peptide" evidence="1">
    <location>
        <begin position="1"/>
        <end position="24"/>
    </location>
</feature>
<keyword evidence="1" id="KW-0732">Signal</keyword>
<dbReference type="InterPro" id="IPR036365">
    <property type="entry name" value="PGBD-like_sf"/>
</dbReference>